<sequence length="149" mass="16535">MHTRKRMILASVLACLLVVFGVAWYYTAANVTEESFTFEVVDPETTMKAGEPALFTVRLNNLTNWDLVLEHGAPLISLFLVPEGEAAQTGIVGASLMQTTLKAHQYAEEEFQIDASEAGNYVLVAFCAFETNGKQYRYECDDILISVTE</sequence>
<comment type="caution">
    <text evidence="1">The sequence shown here is derived from an EMBL/GenBank/DDBJ whole genome shotgun (WGS) entry which is preliminary data.</text>
</comment>
<evidence type="ECO:0000313" key="2">
    <source>
        <dbReference type="Proteomes" id="UP000774750"/>
    </source>
</evidence>
<gene>
    <name evidence="1" type="ORF">H6A12_04740</name>
</gene>
<evidence type="ECO:0000313" key="1">
    <source>
        <dbReference type="EMBL" id="MBM6920462.1"/>
    </source>
</evidence>
<reference evidence="1" key="1">
    <citation type="submission" date="2020-08" db="EMBL/GenBank/DDBJ databases">
        <authorList>
            <person name="Cejkova D."/>
            <person name="Kubasova T."/>
            <person name="Jahodarova E."/>
            <person name="Rychlik I."/>
        </authorList>
    </citation>
    <scope>NUCLEOTIDE SEQUENCE</scope>
    <source>
        <strain evidence="1">An559</strain>
    </source>
</reference>
<proteinExistence type="predicted"/>
<dbReference type="RefSeq" id="WP_204445339.1">
    <property type="nucleotide sequence ID" value="NZ_JACJKY010000005.1"/>
</dbReference>
<dbReference type="EMBL" id="JACJKY010000005">
    <property type="protein sequence ID" value="MBM6920462.1"/>
    <property type="molecule type" value="Genomic_DNA"/>
</dbReference>
<organism evidence="1 2">
    <name type="scientific">Merdimmobilis hominis</name>
    <dbReference type="NCBI Taxonomy" id="2897707"/>
    <lineage>
        <taxon>Bacteria</taxon>
        <taxon>Bacillati</taxon>
        <taxon>Bacillota</taxon>
        <taxon>Clostridia</taxon>
        <taxon>Eubacteriales</taxon>
        <taxon>Oscillospiraceae</taxon>
        <taxon>Merdimmobilis</taxon>
    </lineage>
</organism>
<protein>
    <submittedName>
        <fullName evidence="1">Uncharacterized protein</fullName>
    </submittedName>
</protein>
<name>A0A938X490_9FIRM</name>
<dbReference type="AlphaFoldDB" id="A0A938X490"/>
<keyword evidence="2" id="KW-1185">Reference proteome</keyword>
<dbReference type="Proteomes" id="UP000774750">
    <property type="component" value="Unassembled WGS sequence"/>
</dbReference>
<accession>A0A938X490</accession>
<reference evidence="1" key="2">
    <citation type="journal article" date="2021" name="Sci. Rep.">
        <title>The distribution of antibiotic resistance genes in chicken gut microbiota commensals.</title>
        <authorList>
            <person name="Juricova H."/>
            <person name="Matiasovicova J."/>
            <person name="Kubasova T."/>
            <person name="Cejkova D."/>
            <person name="Rychlik I."/>
        </authorList>
    </citation>
    <scope>NUCLEOTIDE SEQUENCE</scope>
    <source>
        <strain evidence="1">An559</strain>
    </source>
</reference>